<evidence type="ECO:0000256" key="1">
    <source>
        <dbReference type="SAM" id="Phobius"/>
    </source>
</evidence>
<dbReference type="GeneTree" id="ENSGT00990000204094"/>
<name>A0A8C8GNM5_ONCTS</name>
<sequence length="117" mass="13160">SQKNCIGRYDPMPADNVDVALVIEEQVIIHELHNVPNTFAALIGLLYCLTMDYPNCLKYALEAVQKIFWKIGAENCTAKVHGLKNRLLRSSSSTNWCVFVLLTVVEFITPTTMLLFA</sequence>
<keyword evidence="1" id="KW-0812">Transmembrane</keyword>
<keyword evidence="3" id="KW-1185">Reference proteome</keyword>
<reference evidence="2" key="1">
    <citation type="submission" date="2025-08" db="UniProtKB">
        <authorList>
            <consortium name="Ensembl"/>
        </authorList>
    </citation>
    <scope>IDENTIFICATION</scope>
</reference>
<evidence type="ECO:0000313" key="2">
    <source>
        <dbReference type="Ensembl" id="ENSOTSP00005052655.1"/>
    </source>
</evidence>
<feature type="transmembrane region" description="Helical" evidence="1">
    <location>
        <begin position="96"/>
        <end position="116"/>
    </location>
</feature>
<dbReference type="Ensembl" id="ENSOTST00005057343.2">
    <property type="protein sequence ID" value="ENSOTSP00005052655.1"/>
    <property type="gene ID" value="ENSOTSG00005025485.2"/>
</dbReference>
<dbReference type="AlphaFoldDB" id="A0A8C8GNM5"/>
<keyword evidence="1" id="KW-1133">Transmembrane helix</keyword>
<evidence type="ECO:0000313" key="3">
    <source>
        <dbReference type="Proteomes" id="UP000694402"/>
    </source>
</evidence>
<accession>A0A8C8GNM5</accession>
<protein>
    <submittedName>
        <fullName evidence="2">Uncharacterized protein</fullName>
    </submittedName>
</protein>
<keyword evidence="1" id="KW-0472">Membrane</keyword>
<dbReference type="Proteomes" id="UP000694402">
    <property type="component" value="Unassembled WGS sequence"/>
</dbReference>
<reference evidence="2" key="2">
    <citation type="submission" date="2025-09" db="UniProtKB">
        <authorList>
            <consortium name="Ensembl"/>
        </authorList>
    </citation>
    <scope>IDENTIFICATION</scope>
</reference>
<organism evidence="2 3">
    <name type="scientific">Oncorhynchus tshawytscha</name>
    <name type="common">Chinook salmon</name>
    <name type="synonym">Salmo tshawytscha</name>
    <dbReference type="NCBI Taxonomy" id="74940"/>
    <lineage>
        <taxon>Eukaryota</taxon>
        <taxon>Metazoa</taxon>
        <taxon>Chordata</taxon>
        <taxon>Craniata</taxon>
        <taxon>Vertebrata</taxon>
        <taxon>Euteleostomi</taxon>
        <taxon>Actinopterygii</taxon>
        <taxon>Neopterygii</taxon>
        <taxon>Teleostei</taxon>
        <taxon>Protacanthopterygii</taxon>
        <taxon>Salmoniformes</taxon>
        <taxon>Salmonidae</taxon>
        <taxon>Salmoninae</taxon>
        <taxon>Oncorhynchus</taxon>
    </lineage>
</organism>
<proteinExistence type="predicted"/>